<dbReference type="EMBL" id="MAHX01000006">
    <property type="protein sequence ID" value="OPC67907.1"/>
    <property type="molecule type" value="Genomic_DNA"/>
</dbReference>
<dbReference type="Proteomes" id="UP000190813">
    <property type="component" value="Unassembled WGS sequence"/>
</dbReference>
<name>A0A1T3MTJ6_9FLAO</name>
<evidence type="ECO:0000313" key="1">
    <source>
        <dbReference type="EMBL" id="OPC67907.1"/>
    </source>
</evidence>
<gene>
    <name evidence="1" type="ORF">BAZ10_15035</name>
</gene>
<accession>A0A1T3MTJ6</accession>
<organism evidence="1 2">
    <name type="scientific">Elizabethkingia occulta</name>
    <dbReference type="NCBI Taxonomy" id="1867263"/>
    <lineage>
        <taxon>Bacteria</taxon>
        <taxon>Pseudomonadati</taxon>
        <taxon>Bacteroidota</taxon>
        <taxon>Flavobacteriia</taxon>
        <taxon>Flavobacteriales</taxon>
        <taxon>Weeksellaceae</taxon>
        <taxon>Elizabethkingia</taxon>
    </lineage>
</organism>
<evidence type="ECO:0000313" key="2">
    <source>
        <dbReference type="Proteomes" id="UP000190813"/>
    </source>
</evidence>
<comment type="caution">
    <text evidence="1">The sequence shown here is derived from an EMBL/GenBank/DDBJ whole genome shotgun (WGS) entry which is preliminary data.</text>
</comment>
<sequence>MLLIISLITFSCVSDDETIQPNNIDLQRISKLDMGKIHNKILDISIDVCNKYLEKRNLGGGVQTFRYPTHEERLEVLGEVNNEIVYNLSEELDLSIDTTNELLTEMGYDKENFINGTIEQPNYGSANQKLVPYYQSIIYELDNMEDLELFTNNLEALYSGATNLNNEEKLILRKTIDISISSATYWTTSQSAAYALNENLFNGKGGVSIMKLRPVSSQHKAIIKADVNGAIDGGIAGAIGGTAMGAGVGALPGALFGACMGASLNSAREGIWQAMGW</sequence>
<dbReference type="AlphaFoldDB" id="A0A1T3MTJ6"/>
<protein>
    <submittedName>
        <fullName evidence="1">Uncharacterized protein</fullName>
    </submittedName>
</protein>
<proteinExistence type="predicted"/>
<keyword evidence="2" id="KW-1185">Reference proteome</keyword>
<reference evidence="1 2" key="1">
    <citation type="submission" date="2016-06" db="EMBL/GenBank/DDBJ databases">
        <title>Revisiting the taxonomy of the Elizabethkingia Genus based on Whole-Genome Sequencing, Optical Mapping, and MALDI-TOF.</title>
        <authorList>
            <person name="Nicholson A.C."/>
        </authorList>
    </citation>
    <scope>NUCLEOTIDE SEQUENCE [LARGE SCALE GENOMIC DNA]</scope>
    <source>
        <strain evidence="1 2">G4070</strain>
    </source>
</reference>